<dbReference type="SUPFAM" id="SSF54909">
    <property type="entry name" value="Dimeric alpha+beta barrel"/>
    <property type="match status" value="1"/>
</dbReference>
<evidence type="ECO:0000313" key="2">
    <source>
        <dbReference type="EMBL" id="SOH92500.1"/>
    </source>
</evidence>
<dbReference type="GO" id="GO:0004497">
    <property type="term" value="F:monooxygenase activity"/>
    <property type="evidence" value="ECO:0007669"/>
    <property type="project" value="UniProtKB-KW"/>
</dbReference>
<sequence length="114" mass="13045">MLAVIFEVQPKDGKRQAYLDHAAGMRDLFDGLEGFISVERFESLTTPGKLLSLSFWEDEAALDRWRNVERHRAAQRAGRGDYFADYRLRIAGVIRDYGMDEREQAPADSRAIHG</sequence>
<dbReference type="RefSeq" id="WP_097928076.1">
    <property type="nucleotide sequence ID" value="NZ_OCTN01000001.1"/>
</dbReference>
<dbReference type="Pfam" id="PF03992">
    <property type="entry name" value="ABM"/>
    <property type="match status" value="1"/>
</dbReference>
<keyword evidence="3" id="KW-1185">Reference proteome</keyword>
<feature type="domain" description="ABM" evidence="1">
    <location>
        <begin position="2"/>
        <end position="90"/>
    </location>
</feature>
<dbReference type="InterPro" id="IPR052936">
    <property type="entry name" value="Jasmonate_Hydroxylase-like"/>
</dbReference>
<reference evidence="3" key="1">
    <citation type="submission" date="2017-09" db="EMBL/GenBank/DDBJ databases">
        <authorList>
            <person name="Varghese N."/>
            <person name="Submissions S."/>
        </authorList>
    </citation>
    <scope>NUCLEOTIDE SEQUENCE [LARGE SCALE GENOMIC DNA]</scope>
    <source>
        <strain evidence="3">C7</strain>
    </source>
</reference>
<evidence type="ECO:0000259" key="1">
    <source>
        <dbReference type="PROSITE" id="PS51725"/>
    </source>
</evidence>
<dbReference type="Proteomes" id="UP000220034">
    <property type="component" value="Unassembled WGS sequence"/>
</dbReference>
<protein>
    <submittedName>
        <fullName evidence="2">Heme-degrading monooxygenase HmoA</fullName>
    </submittedName>
</protein>
<dbReference type="EMBL" id="OCTN01000001">
    <property type="protein sequence ID" value="SOH92500.1"/>
    <property type="molecule type" value="Genomic_DNA"/>
</dbReference>
<dbReference type="PROSITE" id="PS51725">
    <property type="entry name" value="ABM"/>
    <property type="match status" value="1"/>
</dbReference>
<dbReference type="InterPro" id="IPR007138">
    <property type="entry name" value="ABM_dom"/>
</dbReference>
<name>A0A2C9CMU6_9RHOB</name>
<keyword evidence="2" id="KW-0503">Monooxygenase</keyword>
<dbReference type="AlphaFoldDB" id="A0A2C9CMU6"/>
<proteinExistence type="predicted"/>
<dbReference type="InterPro" id="IPR011008">
    <property type="entry name" value="Dimeric_a/b-barrel"/>
</dbReference>
<keyword evidence="2" id="KW-0560">Oxidoreductase</keyword>
<gene>
    <name evidence="2" type="ORF">SAMN06273572_101347</name>
</gene>
<evidence type="ECO:0000313" key="3">
    <source>
        <dbReference type="Proteomes" id="UP000220034"/>
    </source>
</evidence>
<dbReference type="PANTHER" id="PTHR37811">
    <property type="entry name" value="BLL5343 PROTEIN"/>
    <property type="match status" value="1"/>
</dbReference>
<dbReference type="PANTHER" id="PTHR37811:SF2">
    <property type="entry name" value="ABM DOMAIN-CONTAINING PROTEIN"/>
    <property type="match status" value="1"/>
</dbReference>
<dbReference type="Gene3D" id="3.30.70.100">
    <property type="match status" value="1"/>
</dbReference>
<dbReference type="OrthoDB" id="9797060at2"/>
<accession>A0A2C9CMU6</accession>
<organism evidence="2 3">
    <name type="scientific">Pontivivens marinum</name>
    <dbReference type="NCBI Taxonomy" id="1690039"/>
    <lineage>
        <taxon>Bacteria</taxon>
        <taxon>Pseudomonadati</taxon>
        <taxon>Pseudomonadota</taxon>
        <taxon>Alphaproteobacteria</taxon>
        <taxon>Rhodobacterales</taxon>
        <taxon>Paracoccaceae</taxon>
        <taxon>Pontivivens</taxon>
    </lineage>
</organism>